<organism evidence="2 3">
    <name type="scientific">Sphaeroforma arctica JP610</name>
    <dbReference type="NCBI Taxonomy" id="667725"/>
    <lineage>
        <taxon>Eukaryota</taxon>
        <taxon>Ichthyosporea</taxon>
        <taxon>Ichthyophonida</taxon>
        <taxon>Sphaeroforma</taxon>
    </lineage>
</organism>
<dbReference type="AlphaFoldDB" id="A0A0L0FTU6"/>
<feature type="domain" description="CRAL-TRIO" evidence="1">
    <location>
        <begin position="43"/>
        <end position="141"/>
    </location>
</feature>
<gene>
    <name evidence="2" type="ORF">SARC_07395</name>
</gene>
<dbReference type="Proteomes" id="UP000054560">
    <property type="component" value="Unassembled WGS sequence"/>
</dbReference>
<dbReference type="GO" id="GO:0008526">
    <property type="term" value="F:phosphatidylinositol transfer activity"/>
    <property type="evidence" value="ECO:0007669"/>
    <property type="project" value="TreeGrafter"/>
</dbReference>
<dbReference type="SUPFAM" id="SSF52087">
    <property type="entry name" value="CRAL/TRIO domain"/>
    <property type="match status" value="1"/>
</dbReference>
<protein>
    <recommendedName>
        <fullName evidence="1">CRAL-TRIO domain-containing protein</fullName>
    </recommendedName>
</protein>
<dbReference type="EMBL" id="KQ242178">
    <property type="protein sequence ID" value="KNC80242.1"/>
    <property type="molecule type" value="Genomic_DNA"/>
</dbReference>
<evidence type="ECO:0000313" key="3">
    <source>
        <dbReference type="Proteomes" id="UP000054560"/>
    </source>
</evidence>
<accession>A0A0L0FTU6</accession>
<reference evidence="2 3" key="1">
    <citation type="submission" date="2011-02" db="EMBL/GenBank/DDBJ databases">
        <title>The Genome Sequence of Sphaeroforma arctica JP610.</title>
        <authorList>
            <consortium name="The Broad Institute Genome Sequencing Platform"/>
            <person name="Russ C."/>
            <person name="Cuomo C."/>
            <person name="Young S.K."/>
            <person name="Zeng Q."/>
            <person name="Gargeya S."/>
            <person name="Alvarado L."/>
            <person name="Berlin A."/>
            <person name="Chapman S.B."/>
            <person name="Chen Z."/>
            <person name="Freedman E."/>
            <person name="Gellesch M."/>
            <person name="Goldberg J."/>
            <person name="Griggs A."/>
            <person name="Gujja S."/>
            <person name="Heilman E."/>
            <person name="Heiman D."/>
            <person name="Howarth C."/>
            <person name="Mehta T."/>
            <person name="Neiman D."/>
            <person name="Pearson M."/>
            <person name="Roberts A."/>
            <person name="Saif S."/>
            <person name="Shea T."/>
            <person name="Shenoy N."/>
            <person name="Sisk P."/>
            <person name="Stolte C."/>
            <person name="Sykes S."/>
            <person name="White J."/>
            <person name="Yandava C."/>
            <person name="Burger G."/>
            <person name="Gray M.W."/>
            <person name="Holland P.W.H."/>
            <person name="King N."/>
            <person name="Lang F.B.F."/>
            <person name="Roger A.J."/>
            <person name="Ruiz-Trillo I."/>
            <person name="Haas B."/>
            <person name="Nusbaum C."/>
            <person name="Birren B."/>
        </authorList>
    </citation>
    <scope>NUCLEOTIDE SEQUENCE [LARGE SCALE GENOMIC DNA]</scope>
    <source>
        <strain evidence="2 3">JP610</strain>
    </source>
</reference>
<name>A0A0L0FTU6_9EUKA</name>
<dbReference type="PANTHER" id="PTHR45824">
    <property type="entry name" value="GH16843P"/>
    <property type="match status" value="1"/>
</dbReference>
<dbReference type="InterPro" id="IPR052578">
    <property type="entry name" value="PI_Transfer_CRAL-TRIO"/>
</dbReference>
<sequence length="161" mass="18537">MMAMVYRNCIINDLHKDGEKGMQCLVAGFMHYLALCVCDLNEARKGIMFVCDCKGIGLKNMSLELEKEMAWLYQDGPPIKLKRVLLVDSPSILKGFMKLLKVFLKKKTADRMVVCDSKDLDKFAKPTELATPFGTYEKSMQQWREERTRRLEEATLKCKAE</sequence>
<dbReference type="InterPro" id="IPR036865">
    <property type="entry name" value="CRAL-TRIO_dom_sf"/>
</dbReference>
<dbReference type="PROSITE" id="PS50191">
    <property type="entry name" value="CRAL_TRIO"/>
    <property type="match status" value="1"/>
</dbReference>
<evidence type="ECO:0000313" key="2">
    <source>
        <dbReference type="EMBL" id="KNC80242.1"/>
    </source>
</evidence>
<dbReference type="PANTHER" id="PTHR45824:SF29">
    <property type="entry name" value="GH16843P"/>
    <property type="match status" value="1"/>
</dbReference>
<proteinExistence type="predicted"/>
<dbReference type="RefSeq" id="XP_014154144.1">
    <property type="nucleotide sequence ID" value="XM_014298669.1"/>
</dbReference>
<dbReference type="InterPro" id="IPR001251">
    <property type="entry name" value="CRAL-TRIO_dom"/>
</dbReference>
<dbReference type="Gene3D" id="3.40.525.10">
    <property type="entry name" value="CRAL-TRIO lipid binding domain"/>
    <property type="match status" value="1"/>
</dbReference>
<dbReference type="Pfam" id="PF00650">
    <property type="entry name" value="CRAL_TRIO"/>
    <property type="match status" value="1"/>
</dbReference>
<keyword evidence="3" id="KW-1185">Reference proteome</keyword>
<evidence type="ECO:0000259" key="1">
    <source>
        <dbReference type="PROSITE" id="PS50191"/>
    </source>
</evidence>
<dbReference type="GeneID" id="25907899"/>
<dbReference type="OrthoDB" id="6682367at2759"/>